<feature type="region of interest" description="Disordered" evidence="1">
    <location>
        <begin position="186"/>
        <end position="209"/>
    </location>
</feature>
<evidence type="ECO:0000313" key="2">
    <source>
        <dbReference type="EMBL" id="CAE7366549.1"/>
    </source>
</evidence>
<gene>
    <name evidence="2" type="ORF">SNAT2548_LOCUS19906</name>
</gene>
<keyword evidence="3" id="KW-1185">Reference proteome</keyword>
<proteinExistence type="predicted"/>
<comment type="caution">
    <text evidence="2">The sequence shown here is derived from an EMBL/GenBank/DDBJ whole genome shotgun (WGS) entry which is preliminary data.</text>
</comment>
<dbReference type="Proteomes" id="UP000604046">
    <property type="component" value="Unassembled WGS sequence"/>
</dbReference>
<evidence type="ECO:0000256" key="1">
    <source>
        <dbReference type="SAM" id="MobiDB-lite"/>
    </source>
</evidence>
<name>A0A812PQQ5_9DINO</name>
<dbReference type="AlphaFoldDB" id="A0A812PQQ5"/>
<feature type="non-terminal residue" evidence="2">
    <location>
        <position position="1"/>
    </location>
</feature>
<reference evidence="2" key="1">
    <citation type="submission" date="2021-02" db="EMBL/GenBank/DDBJ databases">
        <authorList>
            <person name="Dougan E. K."/>
            <person name="Rhodes N."/>
            <person name="Thang M."/>
            <person name="Chan C."/>
        </authorList>
    </citation>
    <scope>NUCLEOTIDE SEQUENCE</scope>
</reference>
<feature type="region of interest" description="Disordered" evidence="1">
    <location>
        <begin position="123"/>
        <end position="162"/>
    </location>
</feature>
<protein>
    <submittedName>
        <fullName evidence="2">Uncharacterized protein</fullName>
    </submittedName>
</protein>
<accession>A0A812PQQ5</accession>
<dbReference type="OrthoDB" id="10583399at2759"/>
<dbReference type="EMBL" id="CAJNDS010002192">
    <property type="protein sequence ID" value="CAE7366549.1"/>
    <property type="molecule type" value="Genomic_DNA"/>
</dbReference>
<organism evidence="2 3">
    <name type="scientific">Symbiodinium natans</name>
    <dbReference type="NCBI Taxonomy" id="878477"/>
    <lineage>
        <taxon>Eukaryota</taxon>
        <taxon>Sar</taxon>
        <taxon>Alveolata</taxon>
        <taxon>Dinophyceae</taxon>
        <taxon>Suessiales</taxon>
        <taxon>Symbiodiniaceae</taxon>
        <taxon>Symbiodinium</taxon>
    </lineage>
</organism>
<sequence>MVEVLLPHARSGPRPFPCQVLTPRSCRGSALRIAPPGRRRAPILGAVESTPRVQVTGCAAYTTTTSTPASIPGPERGVVDQAEVPTGTSRPLPAEIAEAERQAARQQRRLEMERELCEKLGLPEVSEQPAAQVRPRSAGLAPKRPPKPKPHRSIGPQAMAVPQTVEELPKVRRWKSAFMPLWLDVAPEKSPDPCDLAKTAPAAMSAGYE</sequence>
<evidence type="ECO:0000313" key="3">
    <source>
        <dbReference type="Proteomes" id="UP000604046"/>
    </source>
</evidence>